<dbReference type="Pfam" id="PF01575">
    <property type="entry name" value="MaoC_dehydratas"/>
    <property type="match status" value="1"/>
</dbReference>
<accession>A0A916T7T4</accession>
<reference evidence="2" key="2">
    <citation type="submission" date="2020-09" db="EMBL/GenBank/DDBJ databases">
        <authorList>
            <person name="Sun Q."/>
            <person name="Zhou Y."/>
        </authorList>
    </citation>
    <scope>NUCLEOTIDE SEQUENCE</scope>
    <source>
        <strain evidence="2">CGMCC 1.12426</strain>
    </source>
</reference>
<dbReference type="PANTHER" id="PTHR43664">
    <property type="entry name" value="MONOAMINE OXIDASE-RELATED"/>
    <property type="match status" value="1"/>
</dbReference>
<keyword evidence="3" id="KW-1185">Reference proteome</keyword>
<comment type="caution">
    <text evidence="2">The sequence shown here is derived from an EMBL/GenBank/DDBJ whole genome shotgun (WGS) entry which is preliminary data.</text>
</comment>
<organism evidence="2 3">
    <name type="scientific">Roseibium aquae</name>
    <dbReference type="NCBI Taxonomy" id="1323746"/>
    <lineage>
        <taxon>Bacteria</taxon>
        <taxon>Pseudomonadati</taxon>
        <taxon>Pseudomonadota</taxon>
        <taxon>Alphaproteobacteria</taxon>
        <taxon>Hyphomicrobiales</taxon>
        <taxon>Stappiaceae</taxon>
        <taxon>Roseibium</taxon>
    </lineage>
</organism>
<dbReference type="Proteomes" id="UP000605148">
    <property type="component" value="Unassembled WGS sequence"/>
</dbReference>
<dbReference type="Gene3D" id="3.10.129.10">
    <property type="entry name" value="Hotdog Thioesterase"/>
    <property type="match status" value="1"/>
</dbReference>
<dbReference type="InterPro" id="IPR052342">
    <property type="entry name" value="MCH/BMMD"/>
</dbReference>
<gene>
    <name evidence="2" type="ORF">GCM10011316_03780</name>
</gene>
<proteinExistence type="predicted"/>
<evidence type="ECO:0000259" key="1">
    <source>
        <dbReference type="Pfam" id="PF01575"/>
    </source>
</evidence>
<dbReference type="CDD" id="cd03454">
    <property type="entry name" value="YdeM"/>
    <property type="match status" value="1"/>
</dbReference>
<protein>
    <submittedName>
        <fullName evidence="2">Enoyl-CoA hydratase</fullName>
    </submittedName>
</protein>
<dbReference type="EMBL" id="BMFA01000001">
    <property type="protein sequence ID" value="GGB34928.1"/>
    <property type="molecule type" value="Genomic_DNA"/>
</dbReference>
<dbReference type="AlphaFoldDB" id="A0A916T7T4"/>
<sequence>MFAFGYMSAMKQYLYFEDFEAGQRYDLGSIAVSEDAIIEFASEFDPQPFHLDPKAGSDSMLGGLAASGWHTACLGMKLLYDGLIGHSSCQGSPGINTLSWKRPVMPGDTLTGTAEILATRPLQSRDEMGLVTLLVSLANQDKALVATYENPVMFLKRKGGA</sequence>
<dbReference type="PANTHER" id="PTHR43664:SF1">
    <property type="entry name" value="BETA-METHYLMALYL-COA DEHYDRATASE"/>
    <property type="match status" value="1"/>
</dbReference>
<dbReference type="InterPro" id="IPR029069">
    <property type="entry name" value="HotDog_dom_sf"/>
</dbReference>
<dbReference type="InterPro" id="IPR002539">
    <property type="entry name" value="MaoC-like_dom"/>
</dbReference>
<dbReference type="SUPFAM" id="SSF54637">
    <property type="entry name" value="Thioesterase/thiol ester dehydrase-isomerase"/>
    <property type="match status" value="1"/>
</dbReference>
<name>A0A916T7T4_9HYPH</name>
<reference evidence="2" key="1">
    <citation type="journal article" date="2014" name="Int. J. Syst. Evol. Microbiol.">
        <title>Complete genome sequence of Corynebacterium casei LMG S-19264T (=DSM 44701T), isolated from a smear-ripened cheese.</title>
        <authorList>
            <consortium name="US DOE Joint Genome Institute (JGI-PGF)"/>
            <person name="Walter F."/>
            <person name="Albersmeier A."/>
            <person name="Kalinowski J."/>
            <person name="Ruckert C."/>
        </authorList>
    </citation>
    <scope>NUCLEOTIDE SEQUENCE</scope>
    <source>
        <strain evidence="2">CGMCC 1.12426</strain>
    </source>
</reference>
<feature type="domain" description="MaoC-like" evidence="1">
    <location>
        <begin position="21"/>
        <end position="122"/>
    </location>
</feature>
<evidence type="ECO:0000313" key="2">
    <source>
        <dbReference type="EMBL" id="GGB34928.1"/>
    </source>
</evidence>
<evidence type="ECO:0000313" key="3">
    <source>
        <dbReference type="Proteomes" id="UP000605148"/>
    </source>
</evidence>